<evidence type="ECO:0000313" key="2">
    <source>
        <dbReference type="EMBL" id="PTB44279.1"/>
    </source>
</evidence>
<evidence type="ECO:0000256" key="1">
    <source>
        <dbReference type="SAM" id="Phobius"/>
    </source>
</evidence>
<reference evidence="2 3" key="1">
    <citation type="submission" date="2016-07" db="EMBL/GenBank/DDBJ databases">
        <title>Multiple horizontal gene transfer events from other fungi enriched the ability of initially mycotrophic Trichoderma (Ascomycota) to feed on dead plant biomass.</title>
        <authorList>
            <consortium name="DOE Joint Genome Institute"/>
            <person name="Aerts A."/>
            <person name="Atanasova L."/>
            <person name="Chenthamara K."/>
            <person name="Zhang J."/>
            <person name="Grujic M."/>
            <person name="Henrissat B."/>
            <person name="Kuo A."/>
            <person name="Salamov A."/>
            <person name="Lipzen A."/>
            <person name="Labutti K."/>
            <person name="Barry K."/>
            <person name="Miao Y."/>
            <person name="Rahimi M.J."/>
            <person name="Shen Q."/>
            <person name="Grigoriev I.V."/>
            <person name="Kubicek C.P."/>
            <person name="Druzhinina I.S."/>
        </authorList>
    </citation>
    <scope>NUCLEOTIDE SEQUENCE [LARGE SCALE GENOMIC DNA]</scope>
    <source>
        <strain evidence="2 3">CBS 433.97</strain>
    </source>
</reference>
<accession>A0A2T3ZHJ4</accession>
<dbReference type="EMBL" id="KZ679258">
    <property type="protein sequence ID" value="PTB44279.1"/>
    <property type="molecule type" value="Genomic_DNA"/>
</dbReference>
<dbReference type="AlphaFoldDB" id="A0A2T3ZHJ4"/>
<keyword evidence="1" id="KW-1133">Transmembrane helix</keyword>
<feature type="transmembrane region" description="Helical" evidence="1">
    <location>
        <begin position="63"/>
        <end position="83"/>
    </location>
</feature>
<gene>
    <name evidence="2" type="ORF">M441DRAFT_345404</name>
</gene>
<dbReference type="Proteomes" id="UP000240493">
    <property type="component" value="Unassembled WGS sequence"/>
</dbReference>
<protein>
    <submittedName>
        <fullName evidence="2">Uncharacterized protein</fullName>
    </submittedName>
</protein>
<name>A0A2T3ZHJ4_TRIA4</name>
<keyword evidence="1" id="KW-0472">Membrane</keyword>
<organism evidence="2 3">
    <name type="scientific">Trichoderma asperellum (strain ATCC 204424 / CBS 433.97 / NBRC 101777)</name>
    <dbReference type="NCBI Taxonomy" id="1042311"/>
    <lineage>
        <taxon>Eukaryota</taxon>
        <taxon>Fungi</taxon>
        <taxon>Dikarya</taxon>
        <taxon>Ascomycota</taxon>
        <taxon>Pezizomycotina</taxon>
        <taxon>Sordariomycetes</taxon>
        <taxon>Hypocreomycetidae</taxon>
        <taxon>Hypocreales</taxon>
        <taxon>Hypocreaceae</taxon>
        <taxon>Trichoderma</taxon>
    </lineage>
</organism>
<keyword evidence="1" id="KW-0812">Transmembrane</keyword>
<sequence length="154" mass="17030">MTTAVTLWQPRRPFWTASASCSRHHFDTPIVAARLSHPPSLEHRWGAHLPCILPLQLHPASRAVFLFSLAPLFPGSFLFSLFLRVNCCRHSQRCWVATFTGPPLQASLVVHLNHALIAAVAPRGTAAPVPSTQSCNSLAQARYRHLTAPSHERC</sequence>
<evidence type="ECO:0000313" key="3">
    <source>
        <dbReference type="Proteomes" id="UP000240493"/>
    </source>
</evidence>
<keyword evidence="3" id="KW-1185">Reference proteome</keyword>
<proteinExistence type="predicted"/>